<gene>
    <name evidence="1" type="ORF">INT48_001891</name>
</gene>
<name>A0A8H7SG62_9FUNG</name>
<dbReference type="Proteomes" id="UP000613177">
    <property type="component" value="Unassembled WGS sequence"/>
</dbReference>
<evidence type="ECO:0000313" key="1">
    <source>
        <dbReference type="EMBL" id="KAG2228506.1"/>
    </source>
</evidence>
<comment type="caution">
    <text evidence="1">The sequence shown here is derived from an EMBL/GenBank/DDBJ whole genome shotgun (WGS) entry which is preliminary data.</text>
</comment>
<organism evidence="1 2">
    <name type="scientific">Thamnidium elegans</name>
    <dbReference type="NCBI Taxonomy" id="101142"/>
    <lineage>
        <taxon>Eukaryota</taxon>
        <taxon>Fungi</taxon>
        <taxon>Fungi incertae sedis</taxon>
        <taxon>Mucoromycota</taxon>
        <taxon>Mucoromycotina</taxon>
        <taxon>Mucoromycetes</taxon>
        <taxon>Mucorales</taxon>
        <taxon>Mucorineae</taxon>
        <taxon>Mucoraceae</taxon>
        <taxon>Thamnidium</taxon>
    </lineage>
</organism>
<reference evidence="1" key="1">
    <citation type="submission" date="2021-01" db="EMBL/GenBank/DDBJ databases">
        <title>Metabolic potential, ecology and presence of endohyphal bacteria is reflected in genomic diversity of Mucoromycotina.</title>
        <authorList>
            <person name="Muszewska A."/>
            <person name="Okrasinska A."/>
            <person name="Steczkiewicz K."/>
            <person name="Drgas O."/>
            <person name="Orlowska M."/>
            <person name="Perlinska-Lenart U."/>
            <person name="Aleksandrzak-Piekarczyk T."/>
            <person name="Szatraj K."/>
            <person name="Zielenkiewicz U."/>
            <person name="Pilsyk S."/>
            <person name="Malc E."/>
            <person name="Mieczkowski P."/>
            <person name="Kruszewska J.S."/>
            <person name="Biernat P."/>
            <person name="Pawlowska J."/>
        </authorList>
    </citation>
    <scope>NUCLEOTIDE SEQUENCE</scope>
    <source>
        <strain evidence="1">WA0000018081</strain>
    </source>
</reference>
<proteinExistence type="predicted"/>
<protein>
    <submittedName>
        <fullName evidence="1">Uncharacterized protein</fullName>
    </submittedName>
</protein>
<accession>A0A8H7SG62</accession>
<dbReference type="AlphaFoldDB" id="A0A8H7SG62"/>
<evidence type="ECO:0000313" key="2">
    <source>
        <dbReference type="Proteomes" id="UP000613177"/>
    </source>
</evidence>
<dbReference type="EMBL" id="JAEPRE010000435">
    <property type="protein sequence ID" value="KAG2228506.1"/>
    <property type="molecule type" value="Genomic_DNA"/>
</dbReference>
<sequence>MRLTLYRLSQGSMLFLSFQKNTDGLDVSDIEGSARNSPVGPTHTEDLMDIPVEIELRLKKTKTQKRKFVPSIKNNAKRKKAKQ</sequence>
<keyword evidence="2" id="KW-1185">Reference proteome</keyword>